<dbReference type="GO" id="GO:0016020">
    <property type="term" value="C:membrane"/>
    <property type="evidence" value="ECO:0007669"/>
    <property type="project" value="TreeGrafter"/>
</dbReference>
<dbReference type="PANTHER" id="PTHR44196">
    <property type="entry name" value="DEHYDROGENASE/REDUCTASE SDR FAMILY MEMBER 7B"/>
    <property type="match status" value="1"/>
</dbReference>
<name>A0A5B9QCW6_9BACT</name>
<gene>
    <name evidence="5" type="primary">cpnA_1</name>
    <name evidence="5" type="ORF">Pr1d_26300</name>
</gene>
<accession>A0A5B9QCW6</accession>
<dbReference type="Proteomes" id="UP000323917">
    <property type="component" value="Chromosome"/>
</dbReference>
<evidence type="ECO:0000256" key="4">
    <source>
        <dbReference type="SAM" id="MobiDB-lite"/>
    </source>
</evidence>
<dbReference type="PRINTS" id="PR00081">
    <property type="entry name" value="GDHRDH"/>
</dbReference>
<dbReference type="InterPro" id="IPR036291">
    <property type="entry name" value="NAD(P)-bd_dom_sf"/>
</dbReference>
<proteinExistence type="inferred from homology"/>
<keyword evidence="6" id="KW-1185">Reference proteome</keyword>
<evidence type="ECO:0000256" key="1">
    <source>
        <dbReference type="ARBA" id="ARBA00006484"/>
    </source>
</evidence>
<dbReference type="EMBL" id="CP042913">
    <property type="protein sequence ID" value="QEG35332.1"/>
    <property type="molecule type" value="Genomic_DNA"/>
</dbReference>
<organism evidence="5 6">
    <name type="scientific">Bythopirellula goksoeyrii</name>
    <dbReference type="NCBI Taxonomy" id="1400387"/>
    <lineage>
        <taxon>Bacteria</taxon>
        <taxon>Pseudomonadati</taxon>
        <taxon>Planctomycetota</taxon>
        <taxon>Planctomycetia</taxon>
        <taxon>Pirellulales</taxon>
        <taxon>Lacipirellulaceae</taxon>
        <taxon>Bythopirellula</taxon>
    </lineage>
</organism>
<dbReference type="PANTHER" id="PTHR44196:SF1">
    <property type="entry name" value="DEHYDROGENASE_REDUCTASE SDR FAMILY MEMBER 7B"/>
    <property type="match status" value="1"/>
</dbReference>
<dbReference type="Pfam" id="PF00106">
    <property type="entry name" value="adh_short"/>
    <property type="match status" value="1"/>
</dbReference>
<dbReference type="CDD" id="cd05233">
    <property type="entry name" value="SDR_c"/>
    <property type="match status" value="1"/>
</dbReference>
<keyword evidence="2 5" id="KW-0560">Oxidoreductase</keyword>
<dbReference type="EC" id="1.1.1.163" evidence="5"/>
<evidence type="ECO:0000313" key="6">
    <source>
        <dbReference type="Proteomes" id="UP000323917"/>
    </source>
</evidence>
<protein>
    <submittedName>
        <fullName evidence="5">Cyclopentanol dehydrogenase</fullName>
        <ecNumber evidence="5">1.1.1.163</ecNumber>
    </submittedName>
</protein>
<feature type="region of interest" description="Disordered" evidence="4">
    <location>
        <begin position="272"/>
        <end position="299"/>
    </location>
</feature>
<dbReference type="SUPFAM" id="SSF51735">
    <property type="entry name" value="NAD(P)-binding Rossmann-fold domains"/>
    <property type="match status" value="1"/>
</dbReference>
<evidence type="ECO:0000256" key="3">
    <source>
        <dbReference type="RuleBase" id="RU000363"/>
    </source>
</evidence>
<dbReference type="GO" id="GO:0055041">
    <property type="term" value="F:cyclopentanol dehydrogenase activity"/>
    <property type="evidence" value="ECO:0007669"/>
    <property type="project" value="UniProtKB-EC"/>
</dbReference>
<dbReference type="Gene3D" id="3.40.50.720">
    <property type="entry name" value="NAD(P)-binding Rossmann-like Domain"/>
    <property type="match status" value="1"/>
</dbReference>
<dbReference type="RefSeq" id="WP_148073856.1">
    <property type="nucleotide sequence ID" value="NZ_CP042913.1"/>
</dbReference>
<sequence length="299" mass="32288">MNESQNHRLALVTGGASGLGREFCLQLAAQGWHVIVADVDQAGSQETLAEIERAGGRGQIEHLDVTDQTAWNNLMLRLRAEWPRLDLLINNAGICSAGKIGESPLAAFRRVCEVNLFGVINGCHAMVPWMRETAPGGAIVNIASVAALLNAPAMAAYSASKAGVVSFSETLFGELRNLGISVTVVLPGFFASQLLRRGDFCDELFRRIAQDYTNVSTTSAAEVAKNTLRAVEKKQLHVPLGWRVRMVWLVKRLVPTLFQRMVAGKCASDELSHSEPEHLQSGQHIDPGAAKASVPPAET</sequence>
<evidence type="ECO:0000313" key="5">
    <source>
        <dbReference type="EMBL" id="QEG35332.1"/>
    </source>
</evidence>
<dbReference type="OrthoDB" id="9803333at2"/>
<comment type="similarity">
    <text evidence="1 3">Belongs to the short-chain dehydrogenases/reductases (SDR) family.</text>
</comment>
<dbReference type="InterPro" id="IPR002347">
    <property type="entry name" value="SDR_fam"/>
</dbReference>
<evidence type="ECO:0000256" key="2">
    <source>
        <dbReference type="ARBA" id="ARBA00023002"/>
    </source>
</evidence>
<reference evidence="5 6" key="1">
    <citation type="submission" date="2019-08" db="EMBL/GenBank/DDBJ databases">
        <title>Deep-cultivation of Planctomycetes and their phenomic and genomic characterization uncovers novel biology.</title>
        <authorList>
            <person name="Wiegand S."/>
            <person name="Jogler M."/>
            <person name="Boedeker C."/>
            <person name="Pinto D."/>
            <person name="Vollmers J."/>
            <person name="Rivas-Marin E."/>
            <person name="Kohn T."/>
            <person name="Peeters S.H."/>
            <person name="Heuer A."/>
            <person name="Rast P."/>
            <person name="Oberbeckmann S."/>
            <person name="Bunk B."/>
            <person name="Jeske O."/>
            <person name="Meyerdierks A."/>
            <person name="Storesund J.E."/>
            <person name="Kallscheuer N."/>
            <person name="Luecker S."/>
            <person name="Lage O.M."/>
            <person name="Pohl T."/>
            <person name="Merkel B.J."/>
            <person name="Hornburger P."/>
            <person name="Mueller R.-W."/>
            <person name="Bruemmer F."/>
            <person name="Labrenz M."/>
            <person name="Spormann A.M."/>
            <person name="Op den Camp H."/>
            <person name="Overmann J."/>
            <person name="Amann R."/>
            <person name="Jetten M.S.M."/>
            <person name="Mascher T."/>
            <person name="Medema M.H."/>
            <person name="Devos D.P."/>
            <person name="Kaster A.-K."/>
            <person name="Ovreas L."/>
            <person name="Rohde M."/>
            <person name="Galperin M.Y."/>
            <person name="Jogler C."/>
        </authorList>
    </citation>
    <scope>NUCLEOTIDE SEQUENCE [LARGE SCALE GENOMIC DNA]</scope>
    <source>
        <strain evidence="5 6">Pr1d</strain>
    </source>
</reference>
<dbReference type="PRINTS" id="PR00080">
    <property type="entry name" value="SDRFAMILY"/>
</dbReference>
<dbReference type="AlphaFoldDB" id="A0A5B9QCW6"/>
<dbReference type="KEGG" id="bgok:Pr1d_26300"/>